<dbReference type="SUPFAM" id="SSF54277">
    <property type="entry name" value="CAD &amp; PB1 domains"/>
    <property type="match status" value="1"/>
</dbReference>
<dbReference type="Proteomes" id="UP001148838">
    <property type="component" value="Unassembled WGS sequence"/>
</dbReference>
<feature type="compositionally biased region" description="Basic and acidic residues" evidence="5">
    <location>
        <begin position="285"/>
        <end position="318"/>
    </location>
</feature>
<gene>
    <name evidence="8" type="ORF">ANN_16557</name>
</gene>
<evidence type="ECO:0000256" key="3">
    <source>
        <dbReference type="ARBA" id="ARBA00022833"/>
    </source>
</evidence>
<dbReference type="CDD" id="cd02340">
    <property type="entry name" value="ZZ_NBR1_like"/>
    <property type="match status" value="1"/>
</dbReference>
<organism evidence="8 9">
    <name type="scientific">Periplaneta americana</name>
    <name type="common">American cockroach</name>
    <name type="synonym">Blatta americana</name>
    <dbReference type="NCBI Taxonomy" id="6978"/>
    <lineage>
        <taxon>Eukaryota</taxon>
        <taxon>Metazoa</taxon>
        <taxon>Ecdysozoa</taxon>
        <taxon>Arthropoda</taxon>
        <taxon>Hexapoda</taxon>
        <taxon>Insecta</taxon>
        <taxon>Pterygota</taxon>
        <taxon>Neoptera</taxon>
        <taxon>Polyneoptera</taxon>
        <taxon>Dictyoptera</taxon>
        <taxon>Blattodea</taxon>
        <taxon>Blattoidea</taxon>
        <taxon>Blattidae</taxon>
        <taxon>Blattinae</taxon>
        <taxon>Periplaneta</taxon>
    </lineage>
</organism>
<feature type="region of interest" description="Disordered" evidence="5">
    <location>
        <begin position="223"/>
        <end position="254"/>
    </location>
</feature>
<feature type="non-terminal residue" evidence="8">
    <location>
        <position position="1"/>
    </location>
</feature>
<feature type="compositionally biased region" description="Low complexity" evidence="5">
    <location>
        <begin position="379"/>
        <end position="393"/>
    </location>
</feature>
<dbReference type="PROSITE" id="PS50135">
    <property type="entry name" value="ZF_ZZ_2"/>
    <property type="match status" value="1"/>
</dbReference>
<proteinExistence type="predicted"/>
<evidence type="ECO:0000313" key="9">
    <source>
        <dbReference type="Proteomes" id="UP001148838"/>
    </source>
</evidence>
<keyword evidence="2 4" id="KW-0863">Zinc-finger</keyword>
<dbReference type="Gene3D" id="3.30.60.90">
    <property type="match status" value="1"/>
</dbReference>
<feature type="domain" description="ZZ-type" evidence="6">
    <location>
        <begin position="94"/>
        <end position="144"/>
    </location>
</feature>
<evidence type="ECO:0000259" key="6">
    <source>
        <dbReference type="PROSITE" id="PS50135"/>
    </source>
</evidence>
<evidence type="ECO:0000259" key="7">
    <source>
        <dbReference type="PROSITE" id="PS51745"/>
    </source>
</evidence>
<feature type="region of interest" description="Disordered" evidence="5">
    <location>
        <begin position="285"/>
        <end position="393"/>
    </location>
</feature>
<dbReference type="Pfam" id="PF00564">
    <property type="entry name" value="PB1"/>
    <property type="match status" value="1"/>
</dbReference>
<keyword evidence="3" id="KW-0862">Zinc</keyword>
<evidence type="ECO:0000256" key="5">
    <source>
        <dbReference type="SAM" id="MobiDB-lite"/>
    </source>
</evidence>
<feature type="domain" description="PB1" evidence="7">
    <location>
        <begin position="1"/>
        <end position="72"/>
    </location>
</feature>
<evidence type="ECO:0000256" key="1">
    <source>
        <dbReference type="ARBA" id="ARBA00022723"/>
    </source>
</evidence>
<dbReference type="SMART" id="SM00291">
    <property type="entry name" value="ZnF_ZZ"/>
    <property type="match status" value="1"/>
</dbReference>
<dbReference type="PROSITE" id="PS01357">
    <property type="entry name" value="ZF_ZZ_1"/>
    <property type="match status" value="1"/>
</dbReference>
<feature type="region of interest" description="Disordered" evidence="5">
    <location>
        <begin position="168"/>
        <end position="204"/>
    </location>
</feature>
<comment type="caution">
    <text evidence="8">The sequence shown here is derived from an EMBL/GenBank/DDBJ whole genome shotgun (WGS) entry which is preliminary data.</text>
</comment>
<reference evidence="8 9" key="1">
    <citation type="journal article" date="2022" name="Allergy">
        <title>Genome assembly and annotation of Periplaneta americana reveal a comprehensive cockroach allergen profile.</title>
        <authorList>
            <person name="Wang L."/>
            <person name="Xiong Q."/>
            <person name="Saelim N."/>
            <person name="Wang L."/>
            <person name="Nong W."/>
            <person name="Wan A.T."/>
            <person name="Shi M."/>
            <person name="Liu X."/>
            <person name="Cao Q."/>
            <person name="Hui J.H.L."/>
            <person name="Sookrung N."/>
            <person name="Leung T.F."/>
            <person name="Tungtrongchitr A."/>
            <person name="Tsui S.K.W."/>
        </authorList>
    </citation>
    <scope>NUCLEOTIDE SEQUENCE [LARGE SCALE GENOMIC DNA]</scope>
    <source>
        <strain evidence="8">PWHHKU_190912</strain>
    </source>
</reference>
<dbReference type="InterPro" id="IPR053793">
    <property type="entry name" value="PB1-like"/>
</dbReference>
<dbReference type="InterPro" id="IPR043145">
    <property type="entry name" value="Znf_ZZ_sf"/>
</dbReference>
<dbReference type="Gene3D" id="3.10.20.90">
    <property type="entry name" value="Phosphatidylinositol 3-kinase Catalytic Subunit, Chain A, domain 1"/>
    <property type="match status" value="1"/>
</dbReference>
<accession>A0ABQ8SQQ2</accession>
<dbReference type="InterPro" id="IPR052260">
    <property type="entry name" value="Autophagy_Rcpt_SigReg"/>
</dbReference>
<feature type="compositionally biased region" description="Basic residues" evidence="5">
    <location>
        <begin position="177"/>
        <end position="193"/>
    </location>
</feature>
<evidence type="ECO:0000256" key="2">
    <source>
        <dbReference type="ARBA" id="ARBA00022771"/>
    </source>
</evidence>
<dbReference type="EMBL" id="JAJSOF020000021">
    <property type="protein sequence ID" value="KAJ4436526.1"/>
    <property type="molecule type" value="Genomic_DNA"/>
</dbReference>
<keyword evidence="1" id="KW-0479">Metal-binding</keyword>
<dbReference type="InterPro" id="IPR000433">
    <property type="entry name" value="Znf_ZZ"/>
</dbReference>
<evidence type="ECO:0000256" key="4">
    <source>
        <dbReference type="PROSITE-ProRule" id="PRU00228"/>
    </source>
</evidence>
<feature type="compositionally biased region" description="Low complexity" evidence="5">
    <location>
        <begin position="350"/>
        <end position="372"/>
    </location>
</feature>
<name>A0ABQ8SQQ2_PERAM</name>
<evidence type="ECO:0000313" key="8">
    <source>
        <dbReference type="EMBL" id="KAJ4436526.1"/>
    </source>
</evidence>
<dbReference type="InterPro" id="IPR000270">
    <property type="entry name" value="PB1_dom"/>
</dbReference>
<dbReference type="PANTHER" id="PTHR15090">
    <property type="entry name" value="SEQUESTOSOME 1-RELATED"/>
    <property type="match status" value="1"/>
</dbReference>
<sequence>LNGEISEVRRFGVDRDVVSNFGYLKEKLQTVFPTLRGTNFSVSWKDSDGDNIVISSDDELIIALTEMQADVRKLFVTVEQGTPMQQDGEGQQVHVGVTCDGCQKGVEGFRYKCIQCPDYDLCVSCESKGLHGEHYMIRMPVPTLWRPHFGKRLAHHLAKATLRSGVHSGWDSDESHHWKHHGKFHGDKHHGDKHRGDKHDKHHDDRHHFGWLETLAAYLNEWSNLPGEDGAPGKDDSAGCSSSTQQKSQEQQEDARVQYLRNIGQTVASVLDPLGIDVDIEVRTKDKNEKDSKPEEEQKKTDNKEDEVSQMDVDDKQDNNNASNNAAPSKSQRESPESEGWTVVSGDIPQQGAAAQVSSATAAATASVETGALPKQPETSSAPPTTSTQSSAL</sequence>
<keyword evidence="9" id="KW-1185">Reference proteome</keyword>
<dbReference type="PROSITE" id="PS51745">
    <property type="entry name" value="PB1"/>
    <property type="match status" value="1"/>
</dbReference>
<dbReference type="SUPFAM" id="SSF57850">
    <property type="entry name" value="RING/U-box"/>
    <property type="match status" value="1"/>
</dbReference>
<feature type="compositionally biased region" description="Basic and acidic residues" evidence="5">
    <location>
        <begin position="194"/>
        <end position="204"/>
    </location>
</feature>
<evidence type="ECO:0008006" key="10">
    <source>
        <dbReference type="Google" id="ProtNLM"/>
    </source>
</evidence>
<dbReference type="PANTHER" id="PTHR15090:SF0">
    <property type="entry name" value="SEQUESTOSOME-1"/>
    <property type="match status" value="1"/>
</dbReference>
<protein>
    <recommendedName>
        <fullName evidence="10">Sequestosome-1</fullName>
    </recommendedName>
</protein>
<dbReference type="Pfam" id="PF00569">
    <property type="entry name" value="ZZ"/>
    <property type="match status" value="1"/>
</dbReference>